<comment type="caution">
    <text evidence="12">The sequence shown here is derived from an EMBL/GenBank/DDBJ whole genome shotgun (WGS) entry which is preliminary data.</text>
</comment>
<evidence type="ECO:0000256" key="9">
    <source>
        <dbReference type="ARBA" id="ARBA00023098"/>
    </source>
</evidence>
<dbReference type="PANTHER" id="PTHR30372">
    <property type="entry name" value="LIPID-A-DISACCHARIDE SYNTHASE"/>
    <property type="match status" value="1"/>
</dbReference>
<evidence type="ECO:0000313" key="12">
    <source>
        <dbReference type="EMBL" id="NMF91296.1"/>
    </source>
</evidence>
<comment type="catalytic activity">
    <reaction evidence="10 11">
        <text>a lipid X + a UDP-2-N,3-O-bis[(3R)-3-hydroxyacyl]-alpha-D-glucosamine = a lipid A disaccharide + UDP + H(+)</text>
        <dbReference type="Rhea" id="RHEA:67828"/>
        <dbReference type="ChEBI" id="CHEBI:15378"/>
        <dbReference type="ChEBI" id="CHEBI:58223"/>
        <dbReference type="ChEBI" id="CHEBI:137748"/>
        <dbReference type="ChEBI" id="CHEBI:176338"/>
        <dbReference type="ChEBI" id="CHEBI:176343"/>
        <dbReference type="EC" id="2.4.1.182"/>
    </reaction>
</comment>
<proteinExistence type="inferred from homology"/>
<comment type="similarity">
    <text evidence="2 11">Belongs to the LpxB family.</text>
</comment>
<evidence type="ECO:0000256" key="11">
    <source>
        <dbReference type="HAMAP-Rule" id="MF_00392"/>
    </source>
</evidence>
<dbReference type="Gene3D" id="3.40.50.2000">
    <property type="entry name" value="Glycogen Phosphorylase B"/>
    <property type="match status" value="1"/>
</dbReference>
<keyword evidence="6 11" id="KW-0441">Lipid A biosynthesis</keyword>
<name>A0ABX1MVN9_9RHOO</name>
<dbReference type="EC" id="2.4.1.182" evidence="3 11"/>
<protein>
    <recommendedName>
        <fullName evidence="4 11">Lipid-A-disaccharide synthase</fullName>
        <ecNumber evidence="3 11">2.4.1.182</ecNumber>
    </recommendedName>
</protein>
<evidence type="ECO:0000256" key="6">
    <source>
        <dbReference type="ARBA" id="ARBA00022556"/>
    </source>
</evidence>
<sequence>MAIRIAMVAGEASGDLLASHLIRAIRHKIPDAEFFGIGGPKMQAEGFDARWPCELLAVHGYVDALKRYRELSGIRRTLLKQVKAERPDAFIGVDAPDFNLWLEGKVRAAGMPAIHFVSPSIWAWRGGRIKGIARSVSHMLCLFPFEPSLYERAGIPVSYVGHPLADAFPLHPNRAQARELLGLPVEGHVIALLPGSRQSEVRNLAPTYIETAKILSERHPELSFVVPLATRETRELFAAALRSAQAGELPIRMLFGHSVEAMTAADVVLVASGTASLEAALLKRPMVISYRIGKWQYRLMKRMAYLPWVGLPNILCNETVVPELLQDDATPAALADALDRWLGDPDGCAQLAERFDGLHRQLRQNTAEKAAAAILPYLNRAPEWNPSRQPA</sequence>
<keyword evidence="9 11" id="KW-0443">Lipid metabolism</keyword>
<dbReference type="Proteomes" id="UP000652074">
    <property type="component" value="Unassembled WGS sequence"/>
</dbReference>
<evidence type="ECO:0000256" key="7">
    <source>
        <dbReference type="ARBA" id="ARBA00022676"/>
    </source>
</evidence>
<evidence type="ECO:0000256" key="3">
    <source>
        <dbReference type="ARBA" id="ARBA00012687"/>
    </source>
</evidence>
<dbReference type="InterPro" id="IPR003835">
    <property type="entry name" value="Glyco_trans_19"/>
</dbReference>
<evidence type="ECO:0000256" key="8">
    <source>
        <dbReference type="ARBA" id="ARBA00022679"/>
    </source>
</evidence>
<evidence type="ECO:0000256" key="1">
    <source>
        <dbReference type="ARBA" id="ARBA00002056"/>
    </source>
</evidence>
<evidence type="ECO:0000256" key="4">
    <source>
        <dbReference type="ARBA" id="ARBA00020902"/>
    </source>
</evidence>
<dbReference type="RefSeq" id="WP_169208614.1">
    <property type="nucleotide sequence ID" value="NZ_CP059560.1"/>
</dbReference>
<organism evidence="12 13">
    <name type="scientific">Aromatoleum petrolei</name>
    <dbReference type="NCBI Taxonomy" id="76116"/>
    <lineage>
        <taxon>Bacteria</taxon>
        <taxon>Pseudomonadati</taxon>
        <taxon>Pseudomonadota</taxon>
        <taxon>Betaproteobacteria</taxon>
        <taxon>Rhodocyclales</taxon>
        <taxon>Rhodocyclaceae</taxon>
        <taxon>Aromatoleum</taxon>
    </lineage>
</organism>
<evidence type="ECO:0000256" key="2">
    <source>
        <dbReference type="ARBA" id="ARBA00007868"/>
    </source>
</evidence>
<keyword evidence="5 11" id="KW-0444">Lipid biosynthesis</keyword>
<dbReference type="NCBIfam" id="TIGR00215">
    <property type="entry name" value="lpxB"/>
    <property type="match status" value="1"/>
</dbReference>
<keyword evidence="13" id="KW-1185">Reference proteome</keyword>
<gene>
    <name evidence="11 12" type="primary">lpxB</name>
    <name evidence="12" type="ORF">GPA26_22785</name>
</gene>
<dbReference type="HAMAP" id="MF_00392">
    <property type="entry name" value="LpxB"/>
    <property type="match status" value="1"/>
</dbReference>
<keyword evidence="7 11" id="KW-0328">Glycosyltransferase</keyword>
<dbReference type="PANTHER" id="PTHR30372:SF4">
    <property type="entry name" value="LIPID-A-DISACCHARIDE SYNTHASE, MITOCHONDRIAL-RELATED"/>
    <property type="match status" value="1"/>
</dbReference>
<dbReference type="EMBL" id="WTVR01000075">
    <property type="protein sequence ID" value="NMF91296.1"/>
    <property type="molecule type" value="Genomic_DNA"/>
</dbReference>
<comment type="pathway">
    <text evidence="11">Bacterial outer membrane biogenesis; LPS lipid A biosynthesis.</text>
</comment>
<evidence type="ECO:0000313" key="13">
    <source>
        <dbReference type="Proteomes" id="UP000652074"/>
    </source>
</evidence>
<accession>A0ABX1MVN9</accession>
<dbReference type="SUPFAM" id="SSF53756">
    <property type="entry name" value="UDP-Glycosyltransferase/glycogen phosphorylase"/>
    <property type="match status" value="1"/>
</dbReference>
<comment type="function">
    <text evidence="1 11">Condensation of UDP-2,3-diacylglucosamine and 2,3-diacylglucosamine-1-phosphate to form lipid A disaccharide, a precursor of lipid A, a phosphorylated glycolipid that anchors the lipopolysaccharide to the outer membrane of the cell.</text>
</comment>
<keyword evidence="8 11" id="KW-0808">Transferase</keyword>
<dbReference type="GO" id="GO:0008915">
    <property type="term" value="F:lipid-A-disaccharide synthase activity"/>
    <property type="evidence" value="ECO:0007669"/>
    <property type="project" value="UniProtKB-EC"/>
</dbReference>
<reference evidence="12 13" key="1">
    <citation type="submission" date="2019-12" db="EMBL/GenBank/DDBJ databases">
        <title>Comparative genomics gives insights into the taxonomy of the Azoarcus-Aromatoleum group and reveals separate origins of nif in the plant-associated Azoarcus and non-plant-associated Aromatoleum sub-groups.</title>
        <authorList>
            <person name="Lafos M."/>
            <person name="Maluk M."/>
            <person name="Batista M."/>
            <person name="Junghare M."/>
            <person name="Carmona M."/>
            <person name="Faoro H."/>
            <person name="Cruz L.M."/>
            <person name="Battistoni F."/>
            <person name="De Souza E."/>
            <person name="Pedrosa F."/>
            <person name="Chen W.-M."/>
            <person name="Poole P.S."/>
            <person name="Dixon R.A."/>
            <person name="James E.K."/>
        </authorList>
    </citation>
    <scope>NUCLEOTIDE SEQUENCE [LARGE SCALE GENOMIC DNA]</scope>
    <source>
        <strain evidence="12 13">ToN1</strain>
    </source>
</reference>
<evidence type="ECO:0000256" key="5">
    <source>
        <dbReference type="ARBA" id="ARBA00022516"/>
    </source>
</evidence>
<dbReference type="Pfam" id="PF02684">
    <property type="entry name" value="LpxB"/>
    <property type="match status" value="1"/>
</dbReference>
<evidence type="ECO:0000256" key="10">
    <source>
        <dbReference type="ARBA" id="ARBA00048975"/>
    </source>
</evidence>